<evidence type="ECO:0000259" key="3">
    <source>
        <dbReference type="Pfam" id="PF26343"/>
    </source>
</evidence>
<feature type="compositionally biased region" description="Polar residues" evidence="1">
    <location>
        <begin position="179"/>
        <end position="195"/>
    </location>
</feature>
<evidence type="ECO:0000313" key="5">
    <source>
        <dbReference type="Proteomes" id="UP000190989"/>
    </source>
</evidence>
<accession>A0A1U6IQF3</accession>
<sequence>MPVRSSVSGGAICCCRLPKPNFFRIRWSVPILNETKAALIKRACERDFDDPEARGARAIMAMQTAFPEAMVEDFELIVSAQFGLPDPDDEHVIAAAVKTQAQALVTENLKDLPADILGKLNIEARTADDFIADTIALDEGRAIAAIRKMRERLKRPEMSPEEFLRAMEANGLLEQLRSSLPTSAQSEGSLPTSPTLPGHSSAYLRSSRAGQQLSLAVCGSWAGRRCAVGLNSWQLTRGRRILAPHRNGEPINVRSPCPLPEPRRLLHRPQGI</sequence>
<protein>
    <submittedName>
        <fullName evidence="4">PIN domain-containing protein</fullName>
    </submittedName>
</protein>
<organism evidence="4 5">
    <name type="scientific">Novosphingobium mathurense</name>
    <dbReference type="NCBI Taxonomy" id="428990"/>
    <lineage>
        <taxon>Bacteria</taxon>
        <taxon>Pseudomonadati</taxon>
        <taxon>Pseudomonadota</taxon>
        <taxon>Alphaproteobacteria</taxon>
        <taxon>Sphingomonadales</taxon>
        <taxon>Sphingomonadaceae</taxon>
        <taxon>Novosphingobium</taxon>
    </lineage>
</organism>
<name>A0A1U6IQF3_9SPHN</name>
<dbReference type="AlphaFoldDB" id="A0A1U6IQF3"/>
<evidence type="ECO:0000313" key="4">
    <source>
        <dbReference type="EMBL" id="SLK10194.1"/>
    </source>
</evidence>
<dbReference type="InterPro" id="IPR002716">
    <property type="entry name" value="PIN_dom"/>
</dbReference>
<reference evidence="5" key="1">
    <citation type="submission" date="2017-02" db="EMBL/GenBank/DDBJ databases">
        <authorList>
            <person name="Varghese N."/>
            <person name="Submissions S."/>
        </authorList>
    </citation>
    <scope>NUCLEOTIDE SEQUENCE [LARGE SCALE GENOMIC DNA]</scope>
    <source>
        <strain evidence="5">SM117</strain>
    </source>
</reference>
<proteinExistence type="predicted"/>
<dbReference type="Pfam" id="PF26343">
    <property type="entry name" value="VapC50_C"/>
    <property type="match status" value="1"/>
</dbReference>
<evidence type="ECO:0000256" key="1">
    <source>
        <dbReference type="SAM" id="MobiDB-lite"/>
    </source>
</evidence>
<dbReference type="InterPro" id="IPR058652">
    <property type="entry name" value="VapC50_C"/>
</dbReference>
<dbReference type="Proteomes" id="UP000190989">
    <property type="component" value="Unassembled WGS sequence"/>
</dbReference>
<feature type="region of interest" description="Disordered" evidence="1">
    <location>
        <begin position="179"/>
        <end position="202"/>
    </location>
</feature>
<feature type="domain" description="PIN" evidence="2">
    <location>
        <begin position="21"/>
        <end position="109"/>
    </location>
</feature>
<dbReference type="STRING" id="428990.SAMN06295987_11111"/>
<dbReference type="Pfam" id="PF13470">
    <property type="entry name" value="PIN_3"/>
    <property type="match status" value="1"/>
</dbReference>
<evidence type="ECO:0000259" key="2">
    <source>
        <dbReference type="Pfam" id="PF13470"/>
    </source>
</evidence>
<feature type="region of interest" description="Disordered" evidence="1">
    <location>
        <begin position="253"/>
        <end position="272"/>
    </location>
</feature>
<gene>
    <name evidence="4" type="ORF">SAMN06295987_11111</name>
</gene>
<keyword evidence="5" id="KW-1185">Reference proteome</keyword>
<dbReference type="EMBL" id="FVZE01000011">
    <property type="protein sequence ID" value="SLK10194.1"/>
    <property type="molecule type" value="Genomic_DNA"/>
</dbReference>
<feature type="domain" description="VapC50 C-terminal" evidence="3">
    <location>
        <begin position="127"/>
        <end position="172"/>
    </location>
</feature>